<comment type="caution">
    <text evidence="3">The sequence shown here is derived from an EMBL/GenBank/DDBJ whole genome shotgun (WGS) entry which is preliminary data.</text>
</comment>
<gene>
    <name evidence="3" type="ORF">CVV64_14220</name>
</gene>
<dbReference type="EMBL" id="PGXC01000017">
    <property type="protein sequence ID" value="PKK89433.1"/>
    <property type="molecule type" value="Genomic_DNA"/>
</dbReference>
<dbReference type="InterPro" id="IPR050179">
    <property type="entry name" value="Trans_hexapeptide_repeat"/>
</dbReference>
<sequence>MAYLSDLELAAMNFKSIGKNVKISSCANIYNPESIEINDYSRIDDFCVLSGKIKIGKYIHIAPFCLLAGGVKGIVMEDFSGLAYGAKVFTQSDDYSGESLTNPTVDKKFKNETFAEVRIGRHVIVGTGSIIFPGVNIAEGCSVGAMALVNRSTEPWGIYLGNPARRIKSRSRKLLELEKQFLSETQG</sequence>
<keyword evidence="2" id="KW-0012">Acyltransferase</keyword>
<dbReference type="PANTHER" id="PTHR43300">
    <property type="entry name" value="ACETYLTRANSFERASE"/>
    <property type="match status" value="1"/>
</dbReference>
<dbReference type="GO" id="GO:0016746">
    <property type="term" value="F:acyltransferase activity"/>
    <property type="evidence" value="ECO:0007669"/>
    <property type="project" value="UniProtKB-KW"/>
</dbReference>
<proteinExistence type="predicted"/>
<reference evidence="3 4" key="1">
    <citation type="journal article" date="2017" name="ISME J.">
        <title>Potential for microbial H2 and metal transformations associated with novel bacteria and archaea in deep terrestrial subsurface sediments.</title>
        <authorList>
            <person name="Hernsdorf A.W."/>
            <person name="Amano Y."/>
            <person name="Miyakawa K."/>
            <person name="Ise K."/>
            <person name="Suzuki Y."/>
            <person name="Anantharaman K."/>
            <person name="Probst A."/>
            <person name="Burstein D."/>
            <person name="Thomas B.C."/>
            <person name="Banfield J.F."/>
        </authorList>
    </citation>
    <scope>NUCLEOTIDE SEQUENCE [LARGE SCALE GENOMIC DNA]</scope>
    <source>
        <strain evidence="3">HGW-Wallbacteria-1</strain>
    </source>
</reference>
<evidence type="ECO:0000313" key="4">
    <source>
        <dbReference type="Proteomes" id="UP000233256"/>
    </source>
</evidence>
<protein>
    <submittedName>
        <fullName evidence="3">O-acetyltransferase</fullName>
    </submittedName>
</protein>
<evidence type="ECO:0000256" key="1">
    <source>
        <dbReference type="ARBA" id="ARBA00022679"/>
    </source>
</evidence>
<dbReference type="InterPro" id="IPR011004">
    <property type="entry name" value="Trimer_LpxA-like_sf"/>
</dbReference>
<dbReference type="AlphaFoldDB" id="A0A2N1PM67"/>
<evidence type="ECO:0000256" key="2">
    <source>
        <dbReference type="ARBA" id="ARBA00023315"/>
    </source>
</evidence>
<dbReference type="PANTHER" id="PTHR43300:SF12">
    <property type="entry name" value="CHLORAMPHENICOL ACETYLTRANSFERASE"/>
    <property type="match status" value="1"/>
</dbReference>
<evidence type="ECO:0000313" key="3">
    <source>
        <dbReference type="EMBL" id="PKK89433.1"/>
    </source>
</evidence>
<keyword evidence="1 3" id="KW-0808">Transferase</keyword>
<organism evidence="3 4">
    <name type="scientific">Candidatus Wallbacteria bacterium HGW-Wallbacteria-1</name>
    <dbReference type="NCBI Taxonomy" id="2013854"/>
    <lineage>
        <taxon>Bacteria</taxon>
        <taxon>Candidatus Walliibacteriota</taxon>
    </lineage>
</organism>
<accession>A0A2N1PM67</accession>
<dbReference type="Gene3D" id="2.160.10.10">
    <property type="entry name" value="Hexapeptide repeat proteins"/>
    <property type="match status" value="1"/>
</dbReference>
<dbReference type="Proteomes" id="UP000233256">
    <property type="component" value="Unassembled WGS sequence"/>
</dbReference>
<dbReference type="CDD" id="cd04647">
    <property type="entry name" value="LbH_MAT_like"/>
    <property type="match status" value="1"/>
</dbReference>
<name>A0A2N1PM67_9BACT</name>
<dbReference type="SUPFAM" id="SSF51161">
    <property type="entry name" value="Trimeric LpxA-like enzymes"/>
    <property type="match status" value="1"/>
</dbReference>